<evidence type="ECO:0000313" key="1">
    <source>
        <dbReference type="EMBL" id="CAH3182593.1"/>
    </source>
</evidence>
<dbReference type="PANTHER" id="PTHR34415:SF1">
    <property type="entry name" value="INTEGRASE CATALYTIC DOMAIN-CONTAINING PROTEIN"/>
    <property type="match status" value="1"/>
</dbReference>
<organism evidence="1 2">
    <name type="scientific">Porites evermanni</name>
    <dbReference type="NCBI Taxonomy" id="104178"/>
    <lineage>
        <taxon>Eukaryota</taxon>
        <taxon>Metazoa</taxon>
        <taxon>Cnidaria</taxon>
        <taxon>Anthozoa</taxon>
        <taxon>Hexacorallia</taxon>
        <taxon>Scleractinia</taxon>
        <taxon>Fungiina</taxon>
        <taxon>Poritidae</taxon>
        <taxon>Porites</taxon>
    </lineage>
</organism>
<keyword evidence="2" id="KW-1185">Reference proteome</keyword>
<dbReference type="EMBL" id="CALNXI010002075">
    <property type="protein sequence ID" value="CAH3182593.1"/>
    <property type="molecule type" value="Genomic_DNA"/>
</dbReference>
<protein>
    <submittedName>
        <fullName evidence="1">Uncharacterized protein</fullName>
    </submittedName>
</protein>
<gene>
    <name evidence="1" type="ORF">PEVE_00014288</name>
</gene>
<dbReference type="PANTHER" id="PTHR34415">
    <property type="entry name" value="INTEGRASE CATALYTIC DOMAIN-CONTAINING PROTEIN"/>
    <property type="match status" value="1"/>
</dbReference>
<name>A0ABN8RVP1_9CNID</name>
<comment type="caution">
    <text evidence="1">The sequence shown here is derived from an EMBL/GenBank/DDBJ whole genome shotgun (WGS) entry which is preliminary data.</text>
</comment>
<accession>A0ABN8RVP1</accession>
<reference evidence="1 2" key="1">
    <citation type="submission" date="2022-05" db="EMBL/GenBank/DDBJ databases">
        <authorList>
            <consortium name="Genoscope - CEA"/>
            <person name="William W."/>
        </authorList>
    </citation>
    <scope>NUCLEOTIDE SEQUENCE [LARGE SCALE GENOMIC DNA]</scope>
</reference>
<evidence type="ECO:0000313" key="2">
    <source>
        <dbReference type="Proteomes" id="UP001159427"/>
    </source>
</evidence>
<feature type="non-terminal residue" evidence="1">
    <location>
        <position position="1"/>
    </location>
</feature>
<sequence length="187" mass="21509">FGQRPCSYKGTVHYSYDYAQQLHYPANPNQPGPIYFKTPRKCALFGVCCEAIPRQVNFLIDENVLTGKGANSTISYFVGLHNGTVRVPTFDPATYLGQFYKKVPNIKSYFHFRFNKEFPGTVFCKQYWFSEEKAINFPRNRNQLPQPGQLPDIINPQGISRERAEYLYKEMGEFCRDGTENLVAPPV</sequence>
<dbReference type="Proteomes" id="UP001159427">
    <property type="component" value="Unassembled WGS sequence"/>
</dbReference>
<proteinExistence type="predicted"/>